<dbReference type="Pfam" id="PF00156">
    <property type="entry name" value="Pribosyltran"/>
    <property type="match status" value="1"/>
</dbReference>
<dbReference type="OrthoDB" id="9779910at2"/>
<organism evidence="4 5">
    <name type="scientific">Silvibacterium bohemicum</name>
    <dbReference type="NCBI Taxonomy" id="1577686"/>
    <lineage>
        <taxon>Bacteria</taxon>
        <taxon>Pseudomonadati</taxon>
        <taxon>Acidobacteriota</taxon>
        <taxon>Terriglobia</taxon>
        <taxon>Terriglobales</taxon>
        <taxon>Acidobacteriaceae</taxon>
        <taxon>Silvibacterium</taxon>
    </lineage>
</organism>
<name>A0A841JYG6_9BACT</name>
<dbReference type="PANTHER" id="PTHR47505:SF1">
    <property type="entry name" value="DNA UTILIZATION PROTEIN YHGH"/>
    <property type="match status" value="1"/>
</dbReference>
<comment type="caution">
    <text evidence="4">The sequence shown here is derived from an EMBL/GenBank/DDBJ whole genome shotgun (WGS) entry which is preliminary data.</text>
</comment>
<dbReference type="InterPro" id="IPR000836">
    <property type="entry name" value="PRTase_dom"/>
</dbReference>
<evidence type="ECO:0000259" key="2">
    <source>
        <dbReference type="Pfam" id="PF00156"/>
    </source>
</evidence>
<protein>
    <submittedName>
        <fullName evidence="4">ComF family protein</fullName>
    </submittedName>
</protein>
<dbReference type="InterPro" id="IPR044005">
    <property type="entry name" value="DZR_2"/>
</dbReference>
<dbReference type="Proteomes" id="UP000538666">
    <property type="component" value="Unassembled WGS sequence"/>
</dbReference>
<dbReference type="EMBL" id="JACHEK010000009">
    <property type="protein sequence ID" value="MBB6146392.1"/>
    <property type="molecule type" value="Genomic_DNA"/>
</dbReference>
<dbReference type="InterPro" id="IPR029057">
    <property type="entry name" value="PRTase-like"/>
</dbReference>
<proteinExistence type="inferred from homology"/>
<dbReference type="AlphaFoldDB" id="A0A841JYG6"/>
<dbReference type="RefSeq" id="WP_050058171.1">
    <property type="nucleotide sequence ID" value="NZ_JACHEK010000009.1"/>
</dbReference>
<feature type="domain" description="Double zinc ribbon" evidence="3">
    <location>
        <begin position="33"/>
        <end position="98"/>
    </location>
</feature>
<gene>
    <name evidence="4" type="ORF">HNQ77_004364</name>
</gene>
<accession>A0A841JYG6</accession>
<keyword evidence="5" id="KW-1185">Reference proteome</keyword>
<comment type="similarity">
    <text evidence="1">Belongs to the ComF/GntX family.</text>
</comment>
<dbReference type="InterPro" id="IPR051910">
    <property type="entry name" value="ComF/GntX_DNA_util-trans"/>
</dbReference>
<reference evidence="4 5" key="1">
    <citation type="submission" date="2020-08" db="EMBL/GenBank/DDBJ databases">
        <title>Genomic Encyclopedia of Type Strains, Phase IV (KMG-IV): sequencing the most valuable type-strain genomes for metagenomic binning, comparative biology and taxonomic classification.</title>
        <authorList>
            <person name="Goeker M."/>
        </authorList>
    </citation>
    <scope>NUCLEOTIDE SEQUENCE [LARGE SCALE GENOMIC DNA]</scope>
    <source>
        <strain evidence="4 5">DSM 103733</strain>
    </source>
</reference>
<evidence type="ECO:0000256" key="1">
    <source>
        <dbReference type="ARBA" id="ARBA00008007"/>
    </source>
</evidence>
<dbReference type="CDD" id="cd06223">
    <property type="entry name" value="PRTases_typeI"/>
    <property type="match status" value="1"/>
</dbReference>
<dbReference type="PANTHER" id="PTHR47505">
    <property type="entry name" value="DNA UTILIZATION PROTEIN YHGH"/>
    <property type="match status" value="1"/>
</dbReference>
<dbReference type="Gene3D" id="3.40.50.2020">
    <property type="match status" value="1"/>
</dbReference>
<evidence type="ECO:0000313" key="5">
    <source>
        <dbReference type="Proteomes" id="UP000538666"/>
    </source>
</evidence>
<dbReference type="SUPFAM" id="SSF53271">
    <property type="entry name" value="PRTase-like"/>
    <property type="match status" value="1"/>
</dbReference>
<evidence type="ECO:0000313" key="4">
    <source>
        <dbReference type="EMBL" id="MBB6146392.1"/>
    </source>
</evidence>
<evidence type="ECO:0000259" key="3">
    <source>
        <dbReference type="Pfam" id="PF18912"/>
    </source>
</evidence>
<sequence length="308" mass="33799">MDLPQSQTNAWRAVVRVLRSTQPAHNLLHSVTSVLFPADCQVCGEPLCGYSRVPVCASCWKSIPEQARPLCSRCGESLGICDFGEATPAVEETQCRPCRMAPPAFARAVACGPYSGSMRPLLHLLKYDSLEPIAAQLGKVIAAELACHPDLPVAPVVVPVPLFREREKQRGFNQSELLARAAIRAMRQRKPGWGGRLAARVLQRSRATQSQAGLSLSERRRNLRGAFFVSDAETIHGRDVLLIDDIYTTGATARACSSALKRAGAAKIWVATVARAQRHEAKIRYEFAGRESPQEMSRDVARWNSTVQ</sequence>
<dbReference type="Pfam" id="PF18912">
    <property type="entry name" value="DZR_2"/>
    <property type="match status" value="1"/>
</dbReference>
<feature type="domain" description="Phosphoribosyltransferase" evidence="2">
    <location>
        <begin position="208"/>
        <end position="285"/>
    </location>
</feature>